<dbReference type="EMBL" id="JACGCI010000073">
    <property type="protein sequence ID" value="KAF6748293.1"/>
    <property type="molecule type" value="Genomic_DNA"/>
</dbReference>
<comment type="caution">
    <text evidence="2">The sequence shown here is derived from an EMBL/GenBank/DDBJ whole genome shotgun (WGS) entry which is preliminary data.</text>
</comment>
<keyword evidence="3" id="KW-1185">Reference proteome</keyword>
<keyword evidence="1" id="KW-1133">Transmembrane helix</keyword>
<evidence type="ECO:0000256" key="1">
    <source>
        <dbReference type="SAM" id="Phobius"/>
    </source>
</evidence>
<accession>A0A8H6LY22</accession>
<dbReference type="AlphaFoldDB" id="A0A8H6LY22"/>
<proteinExistence type="predicted"/>
<protein>
    <submittedName>
        <fullName evidence="2">Uncharacterized protein</fullName>
    </submittedName>
</protein>
<reference evidence="2 3" key="1">
    <citation type="submission" date="2020-07" db="EMBL/GenBank/DDBJ databases">
        <title>Comparative genomics of pyrophilous fungi reveals a link between fire events and developmental genes.</title>
        <authorList>
            <consortium name="DOE Joint Genome Institute"/>
            <person name="Steindorff A.S."/>
            <person name="Carver A."/>
            <person name="Calhoun S."/>
            <person name="Stillman K."/>
            <person name="Liu H."/>
            <person name="Lipzen A."/>
            <person name="Pangilinan J."/>
            <person name="Labutti K."/>
            <person name="Bruns T.D."/>
            <person name="Grigoriev I.V."/>
        </authorList>
    </citation>
    <scope>NUCLEOTIDE SEQUENCE [LARGE SCALE GENOMIC DNA]</scope>
    <source>
        <strain evidence="2 3">CBS 144469</strain>
    </source>
</reference>
<sequence>MHAAAYGARWVDVVSALWSMLAGGVLGLLYVASCALRMNPRHRSSPRMDKVTACRIPQLPRVLRCSRLAGVSPGSPHAPP</sequence>
<evidence type="ECO:0000313" key="2">
    <source>
        <dbReference type="EMBL" id="KAF6748293.1"/>
    </source>
</evidence>
<name>A0A8H6LY22_9AGAR</name>
<keyword evidence="1" id="KW-0472">Membrane</keyword>
<dbReference type="Proteomes" id="UP000521943">
    <property type="component" value="Unassembled WGS sequence"/>
</dbReference>
<evidence type="ECO:0000313" key="3">
    <source>
        <dbReference type="Proteomes" id="UP000521943"/>
    </source>
</evidence>
<gene>
    <name evidence="2" type="ORF">DFP72DRAFT_917503</name>
</gene>
<feature type="transmembrane region" description="Helical" evidence="1">
    <location>
        <begin position="16"/>
        <end position="38"/>
    </location>
</feature>
<keyword evidence="1" id="KW-0812">Transmembrane</keyword>
<organism evidence="2 3">
    <name type="scientific">Ephemerocybe angulata</name>
    <dbReference type="NCBI Taxonomy" id="980116"/>
    <lineage>
        <taxon>Eukaryota</taxon>
        <taxon>Fungi</taxon>
        <taxon>Dikarya</taxon>
        <taxon>Basidiomycota</taxon>
        <taxon>Agaricomycotina</taxon>
        <taxon>Agaricomycetes</taxon>
        <taxon>Agaricomycetidae</taxon>
        <taxon>Agaricales</taxon>
        <taxon>Agaricineae</taxon>
        <taxon>Psathyrellaceae</taxon>
        <taxon>Ephemerocybe</taxon>
    </lineage>
</organism>